<organism evidence="1 2">
    <name type="scientific">Trichonephila inaurata madagascariensis</name>
    <dbReference type="NCBI Taxonomy" id="2747483"/>
    <lineage>
        <taxon>Eukaryota</taxon>
        <taxon>Metazoa</taxon>
        <taxon>Ecdysozoa</taxon>
        <taxon>Arthropoda</taxon>
        <taxon>Chelicerata</taxon>
        <taxon>Arachnida</taxon>
        <taxon>Araneae</taxon>
        <taxon>Araneomorphae</taxon>
        <taxon>Entelegynae</taxon>
        <taxon>Araneoidea</taxon>
        <taxon>Nephilidae</taxon>
        <taxon>Trichonephila</taxon>
        <taxon>Trichonephila inaurata</taxon>
    </lineage>
</organism>
<name>A0A8X7C6C4_9ARAC</name>
<evidence type="ECO:0000313" key="2">
    <source>
        <dbReference type="Proteomes" id="UP000886998"/>
    </source>
</evidence>
<gene>
    <name evidence="1" type="primary">NCL1_39174</name>
    <name evidence="1" type="ORF">TNIN_487961</name>
</gene>
<keyword evidence="2" id="KW-1185">Reference proteome</keyword>
<evidence type="ECO:0000313" key="1">
    <source>
        <dbReference type="EMBL" id="GFY59056.1"/>
    </source>
</evidence>
<dbReference type="EMBL" id="BMAV01012405">
    <property type="protein sequence ID" value="GFY59056.1"/>
    <property type="molecule type" value="Genomic_DNA"/>
</dbReference>
<dbReference type="Proteomes" id="UP000886998">
    <property type="component" value="Unassembled WGS sequence"/>
</dbReference>
<accession>A0A8X7C6C4</accession>
<protein>
    <submittedName>
        <fullName evidence="1">Integrase_H2C2 domain-containing protein</fullName>
    </submittedName>
</protein>
<dbReference type="AlphaFoldDB" id="A0A8X7C6C4"/>
<reference evidence="1" key="1">
    <citation type="submission" date="2020-08" db="EMBL/GenBank/DDBJ databases">
        <title>Multicomponent nature underlies the extraordinary mechanical properties of spider dragline silk.</title>
        <authorList>
            <person name="Kono N."/>
            <person name="Nakamura H."/>
            <person name="Mori M."/>
            <person name="Yoshida Y."/>
            <person name="Ohtoshi R."/>
            <person name="Malay A.D."/>
            <person name="Moran D.A.P."/>
            <person name="Tomita M."/>
            <person name="Numata K."/>
            <person name="Arakawa K."/>
        </authorList>
    </citation>
    <scope>NUCLEOTIDE SEQUENCE</scope>
</reference>
<sequence>MLRFVKNTKKKREFREIGDLTVHEIEHAEKTLIKIVQAKFFPTEDSFPNMNVSTDEEGIKRVKTRITVSGQIIQNLFTLLFYQASVLLHNGSLSTITDKILMLEHKFFSEY</sequence>
<comment type="caution">
    <text evidence="1">The sequence shown here is derived from an EMBL/GenBank/DDBJ whole genome shotgun (WGS) entry which is preliminary data.</text>
</comment>
<proteinExistence type="predicted"/>